<reference evidence="3" key="1">
    <citation type="submission" date="2022-11" db="UniProtKB">
        <authorList>
            <consortium name="WormBaseParasite"/>
        </authorList>
    </citation>
    <scope>IDENTIFICATION</scope>
</reference>
<proteinExistence type="predicted"/>
<feature type="compositionally biased region" description="Basic and acidic residues" evidence="1">
    <location>
        <begin position="1"/>
        <end position="14"/>
    </location>
</feature>
<feature type="compositionally biased region" description="Polar residues" evidence="1">
    <location>
        <begin position="85"/>
        <end position="102"/>
    </location>
</feature>
<sequence>MAKDAKDDELKENIVVDLKNTTEENETQETESESGQHNPGDGRSRFLPLTQVSVKINELWSTAKGRVFGEDYWIPRLVMTTSLCKAPSRTSSPWHSITSSTRLKGKRRQKQTFTNFQVAKS</sequence>
<dbReference type="WBParaSite" id="Gr19_v10_g912.t1">
    <property type="protein sequence ID" value="Gr19_v10_g912.t1"/>
    <property type="gene ID" value="Gr19_v10_g912"/>
</dbReference>
<feature type="compositionally biased region" description="Polar residues" evidence="1">
    <location>
        <begin position="111"/>
        <end position="121"/>
    </location>
</feature>
<organism evidence="2 3">
    <name type="scientific">Globodera rostochiensis</name>
    <name type="common">Golden nematode worm</name>
    <name type="synonym">Heterodera rostochiensis</name>
    <dbReference type="NCBI Taxonomy" id="31243"/>
    <lineage>
        <taxon>Eukaryota</taxon>
        <taxon>Metazoa</taxon>
        <taxon>Ecdysozoa</taxon>
        <taxon>Nematoda</taxon>
        <taxon>Chromadorea</taxon>
        <taxon>Rhabditida</taxon>
        <taxon>Tylenchina</taxon>
        <taxon>Tylenchomorpha</taxon>
        <taxon>Tylenchoidea</taxon>
        <taxon>Heteroderidae</taxon>
        <taxon>Heteroderinae</taxon>
        <taxon>Globodera</taxon>
    </lineage>
</organism>
<feature type="region of interest" description="Disordered" evidence="1">
    <location>
        <begin position="1"/>
        <end position="45"/>
    </location>
</feature>
<dbReference type="Proteomes" id="UP000887572">
    <property type="component" value="Unplaced"/>
</dbReference>
<dbReference type="AlphaFoldDB" id="A0A914ID63"/>
<keyword evidence="2" id="KW-1185">Reference proteome</keyword>
<name>A0A914ID63_GLORO</name>
<evidence type="ECO:0000313" key="2">
    <source>
        <dbReference type="Proteomes" id="UP000887572"/>
    </source>
</evidence>
<accession>A0A914ID63</accession>
<protein>
    <submittedName>
        <fullName evidence="3">Uncharacterized protein</fullName>
    </submittedName>
</protein>
<feature type="compositionally biased region" description="Acidic residues" evidence="1">
    <location>
        <begin position="23"/>
        <end position="32"/>
    </location>
</feature>
<evidence type="ECO:0000256" key="1">
    <source>
        <dbReference type="SAM" id="MobiDB-lite"/>
    </source>
</evidence>
<feature type="region of interest" description="Disordered" evidence="1">
    <location>
        <begin position="85"/>
        <end position="121"/>
    </location>
</feature>
<evidence type="ECO:0000313" key="3">
    <source>
        <dbReference type="WBParaSite" id="Gr19_v10_g912.t1"/>
    </source>
</evidence>